<dbReference type="AlphaFoldDB" id="L7F0G0"/>
<evidence type="ECO:0000256" key="1">
    <source>
        <dbReference type="SAM" id="MobiDB-lite"/>
    </source>
</evidence>
<sequence>MVAGLTMVLMAGLGACGGGNDASRGDSSAGGNNGSGNGSGKYDSAPQPSPEPTTVSGLRGTVRHITRKTAKATRPHLVKKCALTTEKVRHTSRTGTGSKKKTRTWYTTESSQKCTKVRSGTETYTRVVRQERWCVSLDDVNGDKAKDAVWYQVTHATYNEAAAADRLAPLKFAPRSTGC</sequence>
<gene>
    <name evidence="2" type="ORF">STRTUCAR8_05368</name>
</gene>
<evidence type="ECO:0000313" key="3">
    <source>
        <dbReference type="Proteomes" id="UP000010931"/>
    </source>
</evidence>
<feature type="compositionally biased region" description="Low complexity" evidence="1">
    <location>
        <begin position="21"/>
        <end position="30"/>
    </location>
</feature>
<comment type="caution">
    <text evidence="2">The sequence shown here is derived from an EMBL/GenBank/DDBJ whole genome shotgun (WGS) entry which is preliminary data.</text>
</comment>
<dbReference type="PATRIC" id="fig|698760.3.peg.6649"/>
<proteinExistence type="predicted"/>
<feature type="region of interest" description="Disordered" evidence="1">
    <location>
        <begin position="21"/>
        <end position="60"/>
    </location>
</feature>
<reference evidence="2 3" key="1">
    <citation type="journal article" date="2011" name="Plasmid">
        <title>Streptomyces turgidiscabies Car8 contains a modular pathogenicity island that shares virulence genes with other actinobacterial plant pathogens.</title>
        <authorList>
            <person name="Huguet-Tapia J.C."/>
            <person name="Badger J.H."/>
            <person name="Loria R."/>
            <person name="Pettis G.S."/>
        </authorList>
    </citation>
    <scope>NUCLEOTIDE SEQUENCE [LARGE SCALE GENOMIC DNA]</scope>
    <source>
        <strain evidence="2 3">Car8</strain>
    </source>
</reference>
<protein>
    <submittedName>
        <fullName evidence="2">Uncharacterized protein</fullName>
    </submittedName>
</protein>
<organism evidence="2 3">
    <name type="scientific">Streptomyces turgidiscabies (strain Car8)</name>
    <dbReference type="NCBI Taxonomy" id="698760"/>
    <lineage>
        <taxon>Bacteria</taxon>
        <taxon>Bacillati</taxon>
        <taxon>Actinomycetota</taxon>
        <taxon>Actinomycetes</taxon>
        <taxon>Kitasatosporales</taxon>
        <taxon>Streptomycetaceae</taxon>
        <taxon>Streptomyces</taxon>
    </lineage>
</organism>
<dbReference type="Proteomes" id="UP000010931">
    <property type="component" value="Unassembled WGS sequence"/>
</dbReference>
<keyword evidence="3" id="KW-1185">Reference proteome</keyword>
<evidence type="ECO:0000313" key="2">
    <source>
        <dbReference type="EMBL" id="ELP64481.1"/>
    </source>
</evidence>
<dbReference type="STRING" id="85558.T45_01118"/>
<accession>L7F0G0</accession>
<name>L7F0G0_STRT8</name>
<dbReference type="EMBL" id="AEJB01000451">
    <property type="protein sequence ID" value="ELP64481.1"/>
    <property type="molecule type" value="Genomic_DNA"/>
</dbReference>